<keyword evidence="1" id="KW-0472">Membrane</keyword>
<dbReference type="EMBL" id="JACHKF010000001">
    <property type="protein sequence ID" value="MBB6564639.1"/>
    <property type="molecule type" value="Genomic_DNA"/>
</dbReference>
<reference evidence="2 3" key="1">
    <citation type="submission" date="2020-08" db="EMBL/GenBank/DDBJ databases">
        <title>Sequencing the genomes of 1000 actinobacteria strains.</title>
        <authorList>
            <person name="Klenk H.-P."/>
        </authorList>
    </citation>
    <scope>NUCLEOTIDE SEQUENCE [LARGE SCALE GENOMIC DNA]</scope>
    <source>
        <strain evidence="2 3">DSM 15626</strain>
    </source>
</reference>
<dbReference type="AlphaFoldDB" id="A0A841S0B8"/>
<sequence>MKPALTWQLRQGSALVYVIWFAVAVPLVIAGLLLEPRWVGWLMVGWFLVLLGFTLAMRISEGRQRKAWVAAAR</sequence>
<name>A0A841S0B8_9ACTN</name>
<accession>A0A841S0B8</accession>
<feature type="transmembrane region" description="Helical" evidence="1">
    <location>
        <begin position="38"/>
        <end position="56"/>
    </location>
</feature>
<proteinExistence type="predicted"/>
<dbReference type="Proteomes" id="UP000553957">
    <property type="component" value="Unassembled WGS sequence"/>
</dbReference>
<organism evidence="2 3">
    <name type="scientific">Kribbella sandramycini</name>
    <dbReference type="NCBI Taxonomy" id="60450"/>
    <lineage>
        <taxon>Bacteria</taxon>
        <taxon>Bacillati</taxon>
        <taxon>Actinomycetota</taxon>
        <taxon>Actinomycetes</taxon>
        <taxon>Propionibacteriales</taxon>
        <taxon>Kribbellaceae</taxon>
        <taxon>Kribbella</taxon>
    </lineage>
</organism>
<comment type="caution">
    <text evidence="2">The sequence shown here is derived from an EMBL/GenBank/DDBJ whole genome shotgun (WGS) entry which is preliminary data.</text>
</comment>
<evidence type="ECO:0000256" key="1">
    <source>
        <dbReference type="SAM" id="Phobius"/>
    </source>
</evidence>
<feature type="transmembrane region" description="Helical" evidence="1">
    <location>
        <begin position="12"/>
        <end position="32"/>
    </location>
</feature>
<protein>
    <submittedName>
        <fullName evidence="2">Type VI protein secretion system component VasK</fullName>
    </submittedName>
</protein>
<evidence type="ECO:0000313" key="2">
    <source>
        <dbReference type="EMBL" id="MBB6564639.1"/>
    </source>
</evidence>
<evidence type="ECO:0000313" key="3">
    <source>
        <dbReference type="Proteomes" id="UP000553957"/>
    </source>
</evidence>
<keyword evidence="1" id="KW-0812">Transmembrane</keyword>
<gene>
    <name evidence="2" type="ORF">HNR71_000276</name>
</gene>
<keyword evidence="1" id="KW-1133">Transmembrane helix</keyword>
<dbReference type="RefSeq" id="WP_238355301.1">
    <property type="nucleotide sequence ID" value="NZ_BAAAGT010000006.1"/>
</dbReference>